<evidence type="ECO:0000256" key="2">
    <source>
        <dbReference type="ARBA" id="ARBA00022795"/>
    </source>
</evidence>
<dbReference type="NCBIfam" id="NF007197">
    <property type="entry name" value="PRK09618.1"/>
    <property type="match status" value="1"/>
</dbReference>
<dbReference type="KEGG" id="bmeg:BG04_1103"/>
<evidence type="ECO:0000256" key="1">
    <source>
        <dbReference type="ARBA" id="ARBA00010577"/>
    </source>
</evidence>
<dbReference type="RefSeq" id="WP_034649204.1">
    <property type="nucleotide sequence ID" value="NZ_BCVB01000001.1"/>
</dbReference>
<proteinExistence type="inferred from homology"/>
<dbReference type="EMBL" id="CP009920">
    <property type="protein sequence ID" value="AJI23703.1"/>
    <property type="molecule type" value="Genomic_DNA"/>
</dbReference>
<dbReference type="GO" id="GO:0044781">
    <property type="term" value="P:bacterial-type flagellum organization"/>
    <property type="evidence" value="ECO:0007669"/>
    <property type="project" value="UniProtKB-KW"/>
</dbReference>
<sequence>MTNEITSDLYLSNRDTPVKQTGNSSLGKDDFLKLLIAQLQNQDPMNPMQDKDFIAQMAQFSSLEQMTNMSTSLNTFLTQSQASPILKGSELIGKTAAWLDEEGNKKQGVILTASVKNNEISFTINDENHTVLSLNDILEVSS</sequence>
<evidence type="ECO:0000313" key="4">
    <source>
        <dbReference type="Proteomes" id="UP000031829"/>
    </source>
</evidence>
<keyword evidence="2" id="KW-1005">Bacterial flagellum biogenesis</keyword>
<evidence type="ECO:0008006" key="5">
    <source>
        <dbReference type="Google" id="ProtNLM"/>
    </source>
</evidence>
<dbReference type="HOGENOM" id="CLU_047535_1_0_9"/>
<comment type="similarity">
    <text evidence="1">Belongs to the FlgD family.</text>
</comment>
<dbReference type="AlphaFoldDB" id="A0A0B6ASM8"/>
<dbReference type="InterPro" id="IPR005648">
    <property type="entry name" value="FlgD"/>
</dbReference>
<dbReference type="Pfam" id="PF03963">
    <property type="entry name" value="FlgD"/>
    <property type="match status" value="1"/>
</dbReference>
<evidence type="ECO:0000313" key="3">
    <source>
        <dbReference type="EMBL" id="AJI23703.1"/>
    </source>
</evidence>
<protein>
    <recommendedName>
        <fullName evidence="5">Basal-body rod modification protein FlgD</fullName>
    </recommendedName>
</protein>
<reference evidence="3 4" key="1">
    <citation type="journal article" date="2015" name="Genome Announc.">
        <title>Complete genome sequences for 35 biothreat assay-relevant bacillus species.</title>
        <authorList>
            <person name="Johnson S.L."/>
            <person name="Daligault H.E."/>
            <person name="Davenport K.W."/>
            <person name="Jaissle J."/>
            <person name="Frey K.G."/>
            <person name="Ladner J.T."/>
            <person name="Broomall S.M."/>
            <person name="Bishop-Lilly K.A."/>
            <person name="Bruce D.C."/>
            <person name="Gibbons H.S."/>
            <person name="Coyne S.R."/>
            <person name="Lo C.C."/>
            <person name="Meincke L."/>
            <person name="Munk A.C."/>
            <person name="Koroleva G.I."/>
            <person name="Rosenzweig C.N."/>
            <person name="Palacios G.F."/>
            <person name="Redden C.L."/>
            <person name="Minogue T.D."/>
            <person name="Chain P.S."/>
        </authorList>
    </citation>
    <scope>NUCLEOTIDE SEQUENCE [LARGE SCALE GENOMIC DNA]</scope>
    <source>
        <strain evidence="4">ATCC 14581 / DSM 32 / JCM 2506 / NBRC 15308 / NCIMB 9376 / NCTC 10342 / NRRL B-14308 / VKM B-512</strain>
    </source>
</reference>
<name>A0A0B6ASM8_PRIM2</name>
<dbReference type="Proteomes" id="UP000031829">
    <property type="component" value="Chromosome"/>
</dbReference>
<accession>A0A0B6ASM8</accession>
<organism evidence="3 4">
    <name type="scientific">Priestia megaterium (strain ATCC 14581 / DSM 32 / CCUG 1817 / JCM 2506 / NBRC 15308 / NCIMB 9376 / NCTC 10342 / NRRL B-14308 / VKM B-512 / Ford 19)</name>
    <name type="common">Bacillus megaterium</name>
    <dbReference type="NCBI Taxonomy" id="1348623"/>
    <lineage>
        <taxon>Bacteria</taxon>
        <taxon>Bacillati</taxon>
        <taxon>Bacillota</taxon>
        <taxon>Bacilli</taxon>
        <taxon>Bacillales</taxon>
        <taxon>Bacillaceae</taxon>
        <taxon>Priestia</taxon>
    </lineage>
</organism>
<gene>
    <name evidence="3" type="ORF">BG04_1103</name>
</gene>
<dbReference type="GeneID" id="93644579"/>